<dbReference type="GO" id="GO:0042761">
    <property type="term" value="P:very long-chain fatty acid biosynthetic process"/>
    <property type="evidence" value="ECO:0007669"/>
    <property type="project" value="TreeGrafter"/>
</dbReference>
<keyword evidence="14" id="KW-0256">Endoplasmic reticulum</keyword>
<evidence type="ECO:0000256" key="5">
    <source>
        <dbReference type="ARBA" id="ARBA00022516"/>
    </source>
</evidence>
<keyword evidence="11 14" id="KW-0275">Fatty acid biosynthesis</keyword>
<dbReference type="GeneID" id="55968484"/>
<keyword evidence="12 14" id="KW-0456">Lyase</keyword>
<dbReference type="GO" id="GO:0030148">
    <property type="term" value="P:sphingolipid biosynthetic process"/>
    <property type="evidence" value="ECO:0007669"/>
    <property type="project" value="TreeGrafter"/>
</dbReference>
<comment type="caution">
    <text evidence="14">Lacks conserved residue(s) required for the propagation of feature annotation.</text>
</comment>
<accession>A0A9P5D066</accession>
<dbReference type="AlphaFoldDB" id="A0A9P5D066"/>
<comment type="subcellular location">
    <subcellularLocation>
        <location evidence="14">Endoplasmic reticulum membrane</location>
        <topology evidence="14">Multi-pass membrane protein</topology>
    </subcellularLocation>
    <subcellularLocation>
        <location evidence="1">Membrane</location>
        <topology evidence="1">Multi-pass membrane protein</topology>
    </subcellularLocation>
</comment>
<keyword evidence="6 14" id="KW-0812">Transmembrane</keyword>
<evidence type="ECO:0000256" key="9">
    <source>
        <dbReference type="ARBA" id="ARBA00023098"/>
    </source>
</evidence>
<dbReference type="GO" id="GO:0030497">
    <property type="term" value="P:fatty acid elongation"/>
    <property type="evidence" value="ECO:0007669"/>
    <property type="project" value="TreeGrafter"/>
</dbReference>
<evidence type="ECO:0000256" key="11">
    <source>
        <dbReference type="ARBA" id="ARBA00023160"/>
    </source>
</evidence>
<proteinExistence type="inferred from homology"/>
<evidence type="ECO:0000256" key="14">
    <source>
        <dbReference type="RuleBase" id="RU363109"/>
    </source>
</evidence>
<organism evidence="16 17">
    <name type="scientific">Geosmithia morbida</name>
    <dbReference type="NCBI Taxonomy" id="1094350"/>
    <lineage>
        <taxon>Eukaryota</taxon>
        <taxon>Fungi</taxon>
        <taxon>Dikarya</taxon>
        <taxon>Ascomycota</taxon>
        <taxon>Pezizomycotina</taxon>
        <taxon>Sordariomycetes</taxon>
        <taxon>Hypocreomycetidae</taxon>
        <taxon>Hypocreales</taxon>
        <taxon>Bionectriaceae</taxon>
        <taxon>Geosmithia</taxon>
    </lineage>
</organism>
<dbReference type="Proteomes" id="UP000749293">
    <property type="component" value="Unassembled WGS sequence"/>
</dbReference>
<dbReference type="RefSeq" id="XP_035319944.1">
    <property type="nucleotide sequence ID" value="XM_035464234.1"/>
</dbReference>
<keyword evidence="8 14" id="KW-1133">Transmembrane helix</keyword>
<evidence type="ECO:0000256" key="1">
    <source>
        <dbReference type="ARBA" id="ARBA00004141"/>
    </source>
</evidence>
<keyword evidence="5 14" id="KW-0444">Lipid biosynthesis</keyword>
<dbReference type="GO" id="GO:0102158">
    <property type="term" value="F:very-long-chain (3R)-3-hydroxyacyl-CoA dehydratase activity"/>
    <property type="evidence" value="ECO:0007669"/>
    <property type="project" value="UniProtKB-EC"/>
</dbReference>
<feature type="region of interest" description="Disordered" evidence="15">
    <location>
        <begin position="1"/>
        <end position="22"/>
    </location>
</feature>
<feature type="transmembrane region" description="Helical" evidence="14">
    <location>
        <begin position="133"/>
        <end position="154"/>
    </location>
</feature>
<feature type="transmembrane region" description="Helical" evidence="14">
    <location>
        <begin position="102"/>
        <end position="121"/>
    </location>
</feature>
<evidence type="ECO:0000313" key="16">
    <source>
        <dbReference type="EMBL" id="KAF4121292.1"/>
    </source>
</evidence>
<feature type="transmembrane region" description="Helical" evidence="14">
    <location>
        <begin position="161"/>
        <end position="179"/>
    </location>
</feature>
<dbReference type="EC" id="4.2.1.134" evidence="4 14"/>
<protein>
    <recommendedName>
        <fullName evidence="4 14">Very-long-chain (3R)-3-hydroxyacyl-CoA dehydratase</fullName>
        <ecNumber evidence="4 14">4.2.1.134</ecNumber>
    </recommendedName>
</protein>
<dbReference type="GO" id="GO:0005789">
    <property type="term" value="C:endoplasmic reticulum membrane"/>
    <property type="evidence" value="ECO:0007669"/>
    <property type="project" value="UniProtKB-SubCell"/>
</dbReference>
<evidence type="ECO:0000256" key="4">
    <source>
        <dbReference type="ARBA" id="ARBA00013122"/>
    </source>
</evidence>
<comment type="pathway">
    <text evidence="2 14">Lipid metabolism; fatty acid biosynthesis.</text>
</comment>
<comment type="catalytic activity">
    <reaction evidence="13 14">
        <text>a very-long-chain (3R)-3-hydroxyacyl-CoA = a very-long-chain (2E)-enoyl-CoA + H2O</text>
        <dbReference type="Rhea" id="RHEA:45812"/>
        <dbReference type="ChEBI" id="CHEBI:15377"/>
        <dbReference type="ChEBI" id="CHEBI:83728"/>
        <dbReference type="ChEBI" id="CHEBI:85440"/>
        <dbReference type="EC" id="4.2.1.134"/>
    </reaction>
</comment>
<evidence type="ECO:0000256" key="13">
    <source>
        <dbReference type="ARBA" id="ARBA00036671"/>
    </source>
</evidence>
<comment type="similarity">
    <text evidence="3 14">Belongs to the very long-chain fatty acids dehydratase HACD family.</text>
</comment>
<dbReference type="PANTHER" id="PTHR11035:SF3">
    <property type="entry name" value="VERY-LONG-CHAIN (3R)-3-HYDROXYACYL-COA DEHYDRATASE"/>
    <property type="match status" value="1"/>
</dbReference>
<dbReference type="EMBL" id="JAANYQ010000013">
    <property type="protein sequence ID" value="KAF4121292.1"/>
    <property type="molecule type" value="Genomic_DNA"/>
</dbReference>
<evidence type="ECO:0000256" key="8">
    <source>
        <dbReference type="ARBA" id="ARBA00022989"/>
    </source>
</evidence>
<evidence type="ECO:0000256" key="7">
    <source>
        <dbReference type="ARBA" id="ARBA00022832"/>
    </source>
</evidence>
<dbReference type="PANTHER" id="PTHR11035">
    <property type="entry name" value="VERY-LONG-CHAIN (3R)-3-HYDROXYACYL-COA DEHYDRATASE"/>
    <property type="match status" value="1"/>
</dbReference>
<comment type="function">
    <text evidence="14">Catalyzes the third of the four reactions of the long-chain fatty acids elongation cycle. This endoplasmic reticulum-bound enzymatic process, allows the addition of two carbons to the chain of long- and very long-chain fatty acids/VLCFAs per cycle. This enzyme catalyzes the dehydration of the 3-hydroxyacyl-CoA intermediate into trans-2,3-enoyl-CoA, within each cycle of fatty acid elongation. Thereby, it participates to the production of VLCFAs of different chain lengths that are involved in multiple biological processes as precursors of membrane lipids and lipid mediators.</text>
</comment>
<dbReference type="OrthoDB" id="46988at2759"/>
<evidence type="ECO:0000256" key="3">
    <source>
        <dbReference type="ARBA" id="ARBA00007811"/>
    </source>
</evidence>
<keyword evidence="9 14" id="KW-0443">Lipid metabolism</keyword>
<evidence type="ECO:0000256" key="12">
    <source>
        <dbReference type="ARBA" id="ARBA00023239"/>
    </source>
</evidence>
<feature type="compositionally biased region" description="Polar residues" evidence="15">
    <location>
        <begin position="1"/>
        <end position="14"/>
    </location>
</feature>
<keyword evidence="7 14" id="KW-0276">Fatty acid metabolism</keyword>
<evidence type="ECO:0000256" key="15">
    <source>
        <dbReference type="SAM" id="MobiDB-lite"/>
    </source>
</evidence>
<keyword evidence="10 14" id="KW-0472">Membrane</keyword>
<comment type="caution">
    <text evidence="16">The sequence shown here is derived from an EMBL/GenBank/DDBJ whole genome shotgun (WGS) entry which is preliminary data.</text>
</comment>
<sequence length="228" mass="25422">MASSRAGQTTQSGGKKQPKPSSPVKTAYLVLYNTLSAAAWSVVLFRTLSIAIQQDPKLVHVGVGEWTKWTQTGALLEVLHSLLGIVRAPLMTTVMQVASRILLVWGVVHPFPEVALSTNFYSSMLIAWSVTEVIRYSFFAFSLSLGSTPGLLTWLRYNTFFVLYPLGITSECALIWFATGPAAHLHQLYQYALYAILAIYVPGSYTLYTYMMKQRGKVMRDLKVKKTQ</sequence>
<dbReference type="InterPro" id="IPR007482">
    <property type="entry name" value="Tyr_Pase-like_PTPLA"/>
</dbReference>
<evidence type="ECO:0000313" key="17">
    <source>
        <dbReference type="Proteomes" id="UP000749293"/>
    </source>
</evidence>
<dbReference type="Pfam" id="PF04387">
    <property type="entry name" value="PTPLA"/>
    <property type="match status" value="1"/>
</dbReference>
<gene>
    <name evidence="16" type="ORF">GMORB2_2254</name>
</gene>
<keyword evidence="17" id="KW-1185">Reference proteome</keyword>
<evidence type="ECO:0000256" key="10">
    <source>
        <dbReference type="ARBA" id="ARBA00023136"/>
    </source>
</evidence>
<evidence type="ECO:0000256" key="6">
    <source>
        <dbReference type="ARBA" id="ARBA00022692"/>
    </source>
</evidence>
<name>A0A9P5D066_9HYPO</name>
<reference evidence="16" key="1">
    <citation type="submission" date="2020-03" db="EMBL/GenBank/DDBJ databases">
        <title>Site-based positive gene gene selection in Geosmithia morbida across the United States reveals a broad range of putative effectors and factors for local host and environmental adapation.</title>
        <authorList>
            <person name="Onufrak A."/>
            <person name="Murdoch R.W."/>
            <person name="Gazis R."/>
            <person name="Huff M."/>
            <person name="Staton M."/>
            <person name="Klingeman W."/>
            <person name="Hadziabdic D."/>
        </authorList>
    </citation>
    <scope>NUCLEOTIDE SEQUENCE</scope>
    <source>
        <strain evidence="16">1262</strain>
    </source>
</reference>
<evidence type="ECO:0000256" key="2">
    <source>
        <dbReference type="ARBA" id="ARBA00005194"/>
    </source>
</evidence>
<feature type="transmembrane region" description="Helical" evidence="14">
    <location>
        <begin position="191"/>
        <end position="210"/>
    </location>
</feature>